<comment type="caution">
    <text evidence="2">The sequence shown here is derived from an EMBL/GenBank/DDBJ whole genome shotgun (WGS) entry which is preliminary data.</text>
</comment>
<proteinExistence type="predicted"/>
<dbReference type="EMBL" id="QBKA01000002">
    <property type="protein sequence ID" value="RDC59284.1"/>
    <property type="molecule type" value="Genomic_DNA"/>
</dbReference>
<dbReference type="InterPro" id="IPR029063">
    <property type="entry name" value="SAM-dependent_MTases_sf"/>
</dbReference>
<dbReference type="Gene3D" id="3.40.50.150">
    <property type="entry name" value="Vaccinia Virus protein VP39"/>
    <property type="match status" value="1"/>
</dbReference>
<accession>A0A369Q3E4</accession>
<dbReference type="RefSeq" id="WP_115365670.1">
    <property type="nucleotide sequence ID" value="NZ_QBKA01000002.1"/>
</dbReference>
<evidence type="ECO:0000313" key="2">
    <source>
        <dbReference type="EMBL" id="RDC59284.1"/>
    </source>
</evidence>
<dbReference type="AlphaFoldDB" id="A0A369Q3E4"/>
<sequence length="305" mass="32807">MTTPQDAASWNDFWADDAARESGGCLPDGYRSIDAAQRECWTAFAKELPPKFTALDLATGDGRVMAHFQAVRPKAKLLGIDRAPVLPKAPRGTKSRGGIAMEQLPYADAHFDVVTSQFGFEYGDTAKVSSEIARVTRPGAIIGLMLHRGDGPILAHNRERASGLAWVLDERNLLEIARRSLKARAMGLHAVPDAVQAAPAEGARLFGDRSAAWELAEAVRQTLGLGLRDHPGNVARLLNTLEDKARNELGRIGSLVSACARADDHAGLADGWRIAGLNLVGGDELADGLYPAAFATFYRLERSDS</sequence>
<feature type="domain" description="Methyltransferase type 11" evidence="1">
    <location>
        <begin position="55"/>
        <end position="142"/>
    </location>
</feature>
<dbReference type="GO" id="GO:0008757">
    <property type="term" value="F:S-adenosylmethionine-dependent methyltransferase activity"/>
    <property type="evidence" value="ECO:0007669"/>
    <property type="project" value="InterPro"/>
</dbReference>
<name>A0A369Q3E4_9SPHN</name>
<reference evidence="2 3" key="1">
    <citation type="submission" date="2018-04" db="EMBL/GenBank/DDBJ databases">
        <title>Altererythrobacter sp. HME9302 genome sequencing and assembly.</title>
        <authorList>
            <person name="Kang H."/>
            <person name="Kim H."/>
            <person name="Joh K."/>
        </authorList>
    </citation>
    <scope>NUCLEOTIDE SEQUENCE [LARGE SCALE GENOMIC DNA]</scope>
    <source>
        <strain evidence="2 3">HME9302</strain>
    </source>
</reference>
<protein>
    <recommendedName>
        <fullName evidence="1">Methyltransferase type 11 domain-containing protein</fullName>
    </recommendedName>
</protein>
<dbReference type="SUPFAM" id="SSF53335">
    <property type="entry name" value="S-adenosyl-L-methionine-dependent methyltransferases"/>
    <property type="match status" value="1"/>
</dbReference>
<keyword evidence="3" id="KW-1185">Reference proteome</keyword>
<dbReference type="InterPro" id="IPR013216">
    <property type="entry name" value="Methyltransf_11"/>
</dbReference>
<organism evidence="2 3">
    <name type="scientific">Alteripontixanthobacter maritimus</name>
    <dbReference type="NCBI Taxonomy" id="2161824"/>
    <lineage>
        <taxon>Bacteria</taxon>
        <taxon>Pseudomonadati</taxon>
        <taxon>Pseudomonadota</taxon>
        <taxon>Alphaproteobacteria</taxon>
        <taxon>Sphingomonadales</taxon>
        <taxon>Erythrobacteraceae</taxon>
        <taxon>Alteripontixanthobacter</taxon>
    </lineage>
</organism>
<dbReference type="Proteomes" id="UP000253727">
    <property type="component" value="Unassembled WGS sequence"/>
</dbReference>
<dbReference type="CDD" id="cd02440">
    <property type="entry name" value="AdoMet_MTases"/>
    <property type="match status" value="1"/>
</dbReference>
<gene>
    <name evidence="2" type="ORF">HME9302_00471</name>
</gene>
<dbReference type="Pfam" id="PF08241">
    <property type="entry name" value="Methyltransf_11"/>
    <property type="match status" value="1"/>
</dbReference>
<evidence type="ECO:0000259" key="1">
    <source>
        <dbReference type="Pfam" id="PF08241"/>
    </source>
</evidence>
<evidence type="ECO:0000313" key="3">
    <source>
        <dbReference type="Proteomes" id="UP000253727"/>
    </source>
</evidence>
<dbReference type="OrthoDB" id="7583028at2"/>